<evidence type="ECO:0000313" key="1">
    <source>
        <dbReference type="EMBL" id="QKX57368.1"/>
    </source>
</evidence>
<keyword evidence="2" id="KW-1185">Reference proteome</keyword>
<proteinExistence type="predicted"/>
<dbReference type="GeneID" id="55991981"/>
<protein>
    <submittedName>
        <fullName evidence="1">Uncharacterized protein</fullName>
    </submittedName>
</protein>
<gene>
    <name evidence="1" type="ORF">TRUGW13939_04480</name>
</gene>
<dbReference type="OrthoDB" id="5272500at2759"/>
<evidence type="ECO:0000313" key="2">
    <source>
        <dbReference type="Proteomes" id="UP000509510"/>
    </source>
</evidence>
<reference evidence="2" key="1">
    <citation type="submission" date="2020-06" db="EMBL/GenBank/DDBJ databases">
        <title>A chromosome-scale genome assembly of Talaromyces rugulosus W13939.</title>
        <authorList>
            <person name="Wang B."/>
            <person name="Guo L."/>
            <person name="Ye K."/>
            <person name="Wang L."/>
        </authorList>
    </citation>
    <scope>NUCLEOTIDE SEQUENCE [LARGE SCALE GENOMIC DNA]</scope>
    <source>
        <strain evidence="2">W13939</strain>
    </source>
</reference>
<organism evidence="1 2">
    <name type="scientific">Talaromyces rugulosus</name>
    <name type="common">Penicillium rugulosum</name>
    <dbReference type="NCBI Taxonomy" id="121627"/>
    <lineage>
        <taxon>Eukaryota</taxon>
        <taxon>Fungi</taxon>
        <taxon>Dikarya</taxon>
        <taxon>Ascomycota</taxon>
        <taxon>Pezizomycotina</taxon>
        <taxon>Eurotiomycetes</taxon>
        <taxon>Eurotiomycetidae</taxon>
        <taxon>Eurotiales</taxon>
        <taxon>Trichocomaceae</taxon>
        <taxon>Talaromyces</taxon>
        <taxon>Talaromyces sect. Islandici</taxon>
    </lineage>
</organism>
<dbReference type="KEGG" id="trg:TRUGW13939_04480"/>
<accession>A0A7H8QUG2</accession>
<dbReference type="EMBL" id="CP055899">
    <property type="protein sequence ID" value="QKX57368.1"/>
    <property type="molecule type" value="Genomic_DNA"/>
</dbReference>
<dbReference type="RefSeq" id="XP_035343546.1">
    <property type="nucleotide sequence ID" value="XM_035487653.1"/>
</dbReference>
<name>A0A7H8QUG2_TALRU</name>
<dbReference type="AlphaFoldDB" id="A0A7H8QUG2"/>
<sequence length="306" mass="34936">MSTDTASPFEVTAEAAAQLKHNETFQNVRKRMKRKDNATDLCSFCPFHTDECSEQALATFRFHRDIIYALLLPLFEVHDRATQTATRVLGRRKGVEPERAFRGEARDAFTWLHCILTEEQDFCLAEGCPACIVSHVLSSEPTIRLVTVACLLCDLLPEAELCEVQTMNLPNFVFWLETMEKAVCDDPLWGDLFWPAIEHRAKCLSLQIKHLIIQCVEFRTGADLQKPSIKPSCAVTMRPDKRAYCMHVQNIPVQPSALARRQLHMVLEEQELASTVLVSYWGSMCRADRRRKMISSIDRAYETPTT</sequence>
<dbReference type="Proteomes" id="UP000509510">
    <property type="component" value="Chromosome II"/>
</dbReference>